<reference evidence="1 2" key="1">
    <citation type="submission" date="2015-01" db="EMBL/GenBank/DDBJ databases">
        <title>Evolution of Trichinella species and genotypes.</title>
        <authorList>
            <person name="Korhonen P.K."/>
            <person name="Edoardo P."/>
            <person name="Giuseppe L.R."/>
            <person name="Gasser R.B."/>
        </authorList>
    </citation>
    <scope>NUCLEOTIDE SEQUENCE [LARGE SCALE GENOMIC DNA]</scope>
    <source>
        <strain evidence="1">ISS417</strain>
    </source>
</reference>
<evidence type="ECO:0000313" key="1">
    <source>
        <dbReference type="EMBL" id="KRX46520.1"/>
    </source>
</evidence>
<accession>A0A0V0U5B6</accession>
<keyword evidence="2" id="KW-1185">Reference proteome</keyword>
<protein>
    <submittedName>
        <fullName evidence="1">Uncharacterized protein</fullName>
    </submittedName>
</protein>
<name>A0A0V0U5B6_9BILA</name>
<proteinExistence type="predicted"/>
<dbReference type="AlphaFoldDB" id="A0A0V0U5B6"/>
<comment type="caution">
    <text evidence="1">The sequence shown here is derived from an EMBL/GenBank/DDBJ whole genome shotgun (WGS) entry which is preliminary data.</text>
</comment>
<dbReference type="Proteomes" id="UP000055048">
    <property type="component" value="Unassembled WGS sequence"/>
</dbReference>
<organism evidence="1 2">
    <name type="scientific">Trichinella murrelli</name>
    <dbReference type="NCBI Taxonomy" id="144512"/>
    <lineage>
        <taxon>Eukaryota</taxon>
        <taxon>Metazoa</taxon>
        <taxon>Ecdysozoa</taxon>
        <taxon>Nematoda</taxon>
        <taxon>Enoplea</taxon>
        <taxon>Dorylaimia</taxon>
        <taxon>Trichinellida</taxon>
        <taxon>Trichinellidae</taxon>
        <taxon>Trichinella</taxon>
    </lineage>
</organism>
<dbReference type="EMBL" id="JYDJ01000057">
    <property type="protein sequence ID" value="KRX46520.1"/>
    <property type="molecule type" value="Genomic_DNA"/>
</dbReference>
<evidence type="ECO:0000313" key="2">
    <source>
        <dbReference type="Proteomes" id="UP000055048"/>
    </source>
</evidence>
<sequence length="63" mass="7689">MIDWTFGNRMQRQERKAACLMWKQRKIEELMNASTQQFFIIILMLRQSDTRMLVENGRLKLQL</sequence>
<gene>
    <name evidence="1" type="ORF">T05_2895</name>
</gene>